<reference evidence="1" key="2">
    <citation type="submission" date="2018-08" db="UniProtKB">
        <authorList>
            <consortium name="EnsemblPlants"/>
        </authorList>
    </citation>
    <scope>IDENTIFICATION</scope>
    <source>
        <strain evidence="1">Yugu1</strain>
    </source>
</reference>
<evidence type="ECO:0008006" key="3">
    <source>
        <dbReference type="Google" id="ProtNLM"/>
    </source>
</evidence>
<dbReference type="Proteomes" id="UP000004995">
    <property type="component" value="Unassembled WGS sequence"/>
</dbReference>
<reference evidence="2" key="1">
    <citation type="journal article" date="2012" name="Nat. Biotechnol.">
        <title>Reference genome sequence of the model plant Setaria.</title>
        <authorList>
            <person name="Bennetzen J.L."/>
            <person name="Schmutz J."/>
            <person name="Wang H."/>
            <person name="Percifield R."/>
            <person name="Hawkins J."/>
            <person name="Pontaroli A.C."/>
            <person name="Estep M."/>
            <person name="Feng L."/>
            <person name="Vaughn J.N."/>
            <person name="Grimwood J."/>
            <person name="Jenkins J."/>
            <person name="Barry K."/>
            <person name="Lindquist E."/>
            <person name="Hellsten U."/>
            <person name="Deshpande S."/>
            <person name="Wang X."/>
            <person name="Wu X."/>
            <person name="Mitros T."/>
            <person name="Triplett J."/>
            <person name="Yang X."/>
            <person name="Ye C.Y."/>
            <person name="Mauro-Herrera M."/>
            <person name="Wang L."/>
            <person name="Li P."/>
            <person name="Sharma M."/>
            <person name="Sharma R."/>
            <person name="Ronald P.C."/>
            <person name="Panaud O."/>
            <person name="Kellogg E.A."/>
            <person name="Brutnell T.P."/>
            <person name="Doust A.N."/>
            <person name="Tuskan G.A."/>
            <person name="Rokhsar D."/>
            <person name="Devos K.M."/>
        </authorList>
    </citation>
    <scope>NUCLEOTIDE SEQUENCE [LARGE SCALE GENOMIC DNA]</scope>
    <source>
        <strain evidence="2">cv. Yugu1</strain>
    </source>
</reference>
<dbReference type="AlphaFoldDB" id="K3ZN36"/>
<accession>K3ZN36</accession>
<dbReference type="PANTHER" id="PTHR34709">
    <property type="entry name" value="OS10G0396666 PROTEIN"/>
    <property type="match status" value="1"/>
</dbReference>
<dbReference type="EnsemblPlants" id="KQK95167">
    <property type="protein sequence ID" value="KQK95167"/>
    <property type="gene ID" value="SETIT_028010mg"/>
</dbReference>
<name>K3ZN36_SETIT</name>
<dbReference type="OMA" id="LHAIHIC"/>
<sequence length="389" mass="44066">MDAGDGEDRISGLPDELLHAIHICLGSPRAAVRTGVLSRRWRHVWTPLPELNLAEGVNAPLPLASFLDTVNAALAACAPRTLKDSASSRPPRRRLWPRLPGTARRAVAVLRFGARDDGEEAVLELPACEGVTKICLRLHGAWRVRLPSAGLLRALTDLTIICDCMDGSELTALVCTQCPCLMDLRLRIRLDNASDISIWSDSLRSLFFSVWKTRRLEIARISAPKFAEVVWSNDTYDARHHQFDDLGRRLWLLELDQNVSLMQQFDEVDELKLGIFIPEHILTVEAPWCPCPPSCLCLLEESHMIDDIALNSLEEVEITSNTSYHEVLEFVEQLSRCNAEILKKIVLKHRMNSAPPPTKEVREKIRRMFQQNIEVEFYVSPERGWVRLD</sequence>
<dbReference type="InterPro" id="IPR036047">
    <property type="entry name" value="F-box-like_dom_sf"/>
</dbReference>
<dbReference type="HOGENOM" id="CLU_017148_6_1_1"/>
<organism evidence="1 2">
    <name type="scientific">Setaria italica</name>
    <name type="common">Foxtail millet</name>
    <name type="synonym">Panicum italicum</name>
    <dbReference type="NCBI Taxonomy" id="4555"/>
    <lineage>
        <taxon>Eukaryota</taxon>
        <taxon>Viridiplantae</taxon>
        <taxon>Streptophyta</taxon>
        <taxon>Embryophyta</taxon>
        <taxon>Tracheophyta</taxon>
        <taxon>Spermatophyta</taxon>
        <taxon>Magnoliopsida</taxon>
        <taxon>Liliopsida</taxon>
        <taxon>Poales</taxon>
        <taxon>Poaceae</taxon>
        <taxon>PACMAD clade</taxon>
        <taxon>Panicoideae</taxon>
        <taxon>Panicodae</taxon>
        <taxon>Paniceae</taxon>
        <taxon>Cenchrinae</taxon>
        <taxon>Setaria</taxon>
    </lineage>
</organism>
<dbReference type="eggNOG" id="ENOG502R20U">
    <property type="taxonomic scope" value="Eukaryota"/>
</dbReference>
<evidence type="ECO:0000313" key="1">
    <source>
        <dbReference type="EnsemblPlants" id="KQK95167"/>
    </source>
</evidence>
<evidence type="ECO:0000313" key="2">
    <source>
        <dbReference type="Proteomes" id="UP000004995"/>
    </source>
</evidence>
<protein>
    <recommendedName>
        <fullName evidence="3">F-box domain-containing protein</fullName>
    </recommendedName>
</protein>
<dbReference type="SUPFAM" id="SSF81383">
    <property type="entry name" value="F-box domain"/>
    <property type="match status" value="1"/>
</dbReference>
<dbReference type="EMBL" id="AGNK02005093">
    <property type="status" value="NOT_ANNOTATED_CDS"/>
    <property type="molecule type" value="Genomic_DNA"/>
</dbReference>
<dbReference type="InParanoid" id="K3ZN36"/>
<dbReference type="InterPro" id="IPR055312">
    <property type="entry name" value="FBL15-like"/>
</dbReference>
<proteinExistence type="predicted"/>
<dbReference type="PANTHER" id="PTHR34709:SF68">
    <property type="entry name" value="OS07G0550432 PROTEIN"/>
    <property type="match status" value="1"/>
</dbReference>
<keyword evidence="2" id="KW-1185">Reference proteome</keyword>
<dbReference type="Gramene" id="KQK95167">
    <property type="protein sequence ID" value="KQK95167"/>
    <property type="gene ID" value="SETIT_028010mg"/>
</dbReference>